<name>A0A2S4VKB8_9BASI</name>
<keyword evidence="3" id="KW-1185">Reference proteome</keyword>
<dbReference type="EMBL" id="PKSL01000050">
    <property type="protein sequence ID" value="POW09992.1"/>
    <property type="molecule type" value="Genomic_DNA"/>
</dbReference>
<organism evidence="2 3">
    <name type="scientific">Puccinia striiformis</name>
    <dbReference type="NCBI Taxonomy" id="27350"/>
    <lineage>
        <taxon>Eukaryota</taxon>
        <taxon>Fungi</taxon>
        <taxon>Dikarya</taxon>
        <taxon>Basidiomycota</taxon>
        <taxon>Pucciniomycotina</taxon>
        <taxon>Pucciniomycetes</taxon>
        <taxon>Pucciniales</taxon>
        <taxon>Pucciniaceae</taxon>
        <taxon>Puccinia</taxon>
    </lineage>
</organism>
<evidence type="ECO:0000313" key="3">
    <source>
        <dbReference type="Proteomes" id="UP000239156"/>
    </source>
</evidence>
<evidence type="ECO:0000256" key="1">
    <source>
        <dbReference type="SAM" id="MobiDB-lite"/>
    </source>
</evidence>
<dbReference type="Proteomes" id="UP000239156">
    <property type="component" value="Unassembled WGS sequence"/>
</dbReference>
<protein>
    <submittedName>
        <fullName evidence="2">Uncharacterized protein</fullName>
    </submittedName>
</protein>
<gene>
    <name evidence="2" type="ORF">PSTT_06386</name>
</gene>
<feature type="region of interest" description="Disordered" evidence="1">
    <location>
        <begin position="1"/>
        <end position="59"/>
    </location>
</feature>
<feature type="compositionally biased region" description="Basic residues" evidence="1">
    <location>
        <begin position="29"/>
        <end position="43"/>
    </location>
</feature>
<accession>A0A2S4VKB8</accession>
<dbReference type="VEuPathDB" id="FungiDB:PSHT_13209"/>
<dbReference type="PANTHER" id="PTHR35871:SF1">
    <property type="entry name" value="CXC1-LIKE CYSTEINE CLUSTER ASSOCIATED WITH KDZ TRANSPOSASES DOMAIN-CONTAINING PROTEIN"/>
    <property type="match status" value="1"/>
</dbReference>
<comment type="caution">
    <text evidence="2">The sequence shown here is derived from an EMBL/GenBank/DDBJ whole genome shotgun (WGS) entry which is preliminary data.</text>
</comment>
<evidence type="ECO:0000313" key="2">
    <source>
        <dbReference type="EMBL" id="POW09992.1"/>
    </source>
</evidence>
<dbReference type="AlphaFoldDB" id="A0A2S4VKB8"/>
<dbReference type="VEuPathDB" id="FungiDB:PSTT_06386"/>
<feature type="compositionally biased region" description="Basic and acidic residues" evidence="1">
    <location>
        <begin position="1"/>
        <end position="24"/>
    </location>
</feature>
<reference evidence="2" key="1">
    <citation type="submission" date="2017-12" db="EMBL/GenBank/DDBJ databases">
        <title>Gene loss provides genomic basis for host adaptation in cereal stripe rust fungi.</title>
        <authorList>
            <person name="Xia C."/>
        </authorList>
    </citation>
    <scope>NUCLEOTIDE SEQUENCE [LARGE SCALE GENOMIC DNA]</scope>
    <source>
        <strain evidence="2">93-210</strain>
    </source>
</reference>
<dbReference type="PANTHER" id="PTHR35871">
    <property type="entry name" value="EXPRESSED PROTEIN"/>
    <property type="match status" value="1"/>
</dbReference>
<proteinExistence type="predicted"/>
<sequence>MATRAEKAQRQRRRDERKDHKNQAEARTPLKKKEKTTKKKSKKPQVDSSTSKDSSDYSGILEVITVDGSVVEELNQEKQVASLSQFDENNQANNMMSFLHASINNGDTSDEDEMNEDEPLQALWSIFKKSAAAPTASPVRRQLKSGKFGYQKPVKNPNSSLQKLTPAIVSKQTQHDRKKVLAYKQGYSEPQAEVLMKIYKSHCCIPREAAMQIDTLIS</sequence>
<feature type="compositionally biased region" description="Low complexity" evidence="1">
    <location>
        <begin position="47"/>
        <end position="58"/>
    </location>
</feature>